<feature type="repeat" description="NHL" evidence="4">
    <location>
        <begin position="289"/>
        <end position="322"/>
    </location>
</feature>
<evidence type="ECO:0000256" key="6">
    <source>
        <dbReference type="SAM" id="SignalP"/>
    </source>
</evidence>
<reference evidence="8" key="1">
    <citation type="submission" date="2021-02" db="EMBL/GenBank/DDBJ databases">
        <authorList>
            <person name="Nowell W R."/>
        </authorList>
    </citation>
    <scope>NUCLEOTIDE SEQUENCE</scope>
</reference>
<evidence type="ECO:0000259" key="7">
    <source>
        <dbReference type="PROSITE" id="PS50948"/>
    </source>
</evidence>
<evidence type="ECO:0000256" key="4">
    <source>
        <dbReference type="PROSITE-ProRule" id="PRU00504"/>
    </source>
</evidence>
<dbReference type="GO" id="GO:0005576">
    <property type="term" value="C:extracellular region"/>
    <property type="evidence" value="ECO:0007669"/>
    <property type="project" value="TreeGrafter"/>
</dbReference>
<keyword evidence="1 6" id="KW-0732">Signal</keyword>
<evidence type="ECO:0000256" key="1">
    <source>
        <dbReference type="ARBA" id="ARBA00022729"/>
    </source>
</evidence>
<dbReference type="PROSITE" id="PS51125">
    <property type="entry name" value="NHL"/>
    <property type="match status" value="1"/>
</dbReference>
<dbReference type="EMBL" id="CAJOBB010000817">
    <property type="protein sequence ID" value="CAF3757833.1"/>
    <property type="molecule type" value="Genomic_DNA"/>
</dbReference>
<dbReference type="InterPro" id="IPR001258">
    <property type="entry name" value="NHL_repeat"/>
</dbReference>
<feature type="domain" description="Apple" evidence="7">
    <location>
        <begin position="38"/>
        <end position="105"/>
    </location>
</feature>
<evidence type="ECO:0000313" key="8">
    <source>
        <dbReference type="EMBL" id="CAF3757833.1"/>
    </source>
</evidence>
<evidence type="ECO:0000256" key="5">
    <source>
        <dbReference type="SAM" id="Phobius"/>
    </source>
</evidence>
<name>A0A818YZH9_9BILA</name>
<dbReference type="PROSITE" id="PS50948">
    <property type="entry name" value="PAN"/>
    <property type="match status" value="1"/>
</dbReference>
<dbReference type="Gene3D" id="2.120.10.30">
    <property type="entry name" value="TolB, C-terminal domain"/>
    <property type="match status" value="1"/>
</dbReference>
<evidence type="ECO:0000313" key="9">
    <source>
        <dbReference type="Proteomes" id="UP000663868"/>
    </source>
</evidence>
<organism evidence="8 9">
    <name type="scientific">Adineta steineri</name>
    <dbReference type="NCBI Taxonomy" id="433720"/>
    <lineage>
        <taxon>Eukaryota</taxon>
        <taxon>Metazoa</taxon>
        <taxon>Spiralia</taxon>
        <taxon>Gnathifera</taxon>
        <taxon>Rotifera</taxon>
        <taxon>Eurotatoria</taxon>
        <taxon>Bdelloidea</taxon>
        <taxon>Adinetida</taxon>
        <taxon>Adinetidae</taxon>
        <taxon>Adineta</taxon>
    </lineage>
</organism>
<dbReference type="Pfam" id="PF01436">
    <property type="entry name" value="NHL"/>
    <property type="match status" value="1"/>
</dbReference>
<keyword evidence="3" id="KW-0325">Glycoprotein</keyword>
<comment type="caution">
    <text evidence="8">The sequence shown here is derived from an EMBL/GenBank/DDBJ whole genome shotgun (WGS) entry which is preliminary data.</text>
</comment>
<dbReference type="CDD" id="cd05819">
    <property type="entry name" value="NHL"/>
    <property type="match status" value="1"/>
</dbReference>
<feature type="chain" id="PRO_5032455838" description="Apple domain-containing protein" evidence="6">
    <location>
        <begin position="21"/>
        <end position="585"/>
    </location>
</feature>
<dbReference type="AlphaFoldDB" id="A0A818YZH9"/>
<protein>
    <recommendedName>
        <fullName evidence="7">Apple domain-containing protein</fullName>
    </recommendedName>
</protein>
<dbReference type="PANTHER" id="PTHR10680">
    <property type="entry name" value="PEPTIDYL-GLYCINE ALPHA-AMIDATING MONOOXYGENASE"/>
    <property type="match status" value="1"/>
</dbReference>
<keyword evidence="5" id="KW-1133">Transmembrane helix</keyword>
<keyword evidence="2" id="KW-0677">Repeat</keyword>
<dbReference type="Gene3D" id="3.50.4.10">
    <property type="entry name" value="Hepatocyte Growth Factor"/>
    <property type="match status" value="1"/>
</dbReference>
<feature type="transmembrane region" description="Helical" evidence="5">
    <location>
        <begin position="525"/>
        <end position="547"/>
    </location>
</feature>
<keyword evidence="5" id="KW-0812">Transmembrane</keyword>
<proteinExistence type="predicted"/>
<accession>A0A818YZH9</accession>
<dbReference type="InterPro" id="IPR011042">
    <property type="entry name" value="6-blade_b-propeller_TolB-like"/>
</dbReference>
<sequence>MASTKVYLWLSLMIITQTVGEDIRSEQMSLMPYSKFQCGNTTCLPFISVITTDIRNCQFACLGQSQCTAATFHRSTSNCELFDNMLIQNENILADVDATSMNVISGTRFPLVCTLSSHSTWSQTATTIFGSQAGTSGSSLSLLNVPIGMYYDQVNNRLIVADFGNARILQFSINNPPSLATVIAGGNGGGCTMNQLYWPDGIGVDSSGQLYVADYLCNQVVRFPSNSNSTTNSTIIGSAGSAGLISINQLTNDIYVVSNSDNAVYKFVGGSGSPVVAAGGNGNGNASDQLSGPNGVYYDYLYTNSLYVTDNGNYRVMKYPSGSTNATYGTVVAGGNGAGSGANQLNDPRSILVDNTGNLYIADGSNNRIQRWLQNASSGTTIVGGTQGTASDQLNWPEQILFDRYQNLLEKISPINVFNNHKKTVVELTLAEDNKLNYRYFQRTFPDAIGLTERGENICRSIPSDQNDNFTWNWDNNVIYDQMYSDPRNDRVVASTTIQDKMWTNYDFMDFGTHIPSSDKQPSPWFLLVRAILILAISITFFTPTVIKKIWASIVVWFNSIDVDELTRNPLAPLTPPPPRTTTAS</sequence>
<evidence type="ECO:0000256" key="3">
    <source>
        <dbReference type="ARBA" id="ARBA00023180"/>
    </source>
</evidence>
<gene>
    <name evidence="8" type="ORF">KXQ929_LOCUS14622</name>
</gene>
<evidence type="ECO:0000256" key="2">
    <source>
        <dbReference type="ARBA" id="ARBA00022737"/>
    </source>
</evidence>
<dbReference type="InterPro" id="IPR003609">
    <property type="entry name" value="Pan_app"/>
</dbReference>
<dbReference type="Pfam" id="PF00024">
    <property type="entry name" value="PAN_1"/>
    <property type="match status" value="1"/>
</dbReference>
<dbReference type="PANTHER" id="PTHR10680:SF28">
    <property type="entry name" value="SMP-30_GLUCONOLACTONASE_LRE-LIKE REGION DOMAIN-CONTAINING PROTEIN"/>
    <property type="match status" value="1"/>
</dbReference>
<keyword evidence="5" id="KW-0472">Membrane</keyword>
<dbReference type="Proteomes" id="UP000663868">
    <property type="component" value="Unassembled WGS sequence"/>
</dbReference>
<dbReference type="SUPFAM" id="SSF101898">
    <property type="entry name" value="NHL repeat"/>
    <property type="match status" value="1"/>
</dbReference>
<feature type="signal peptide" evidence="6">
    <location>
        <begin position="1"/>
        <end position="20"/>
    </location>
</feature>